<dbReference type="Proteomes" id="UP000198521">
    <property type="component" value="Unassembled WGS sequence"/>
</dbReference>
<reference evidence="3 4" key="1">
    <citation type="submission" date="2016-10" db="EMBL/GenBank/DDBJ databases">
        <authorList>
            <person name="de Groot N.N."/>
        </authorList>
    </citation>
    <scope>NUCLEOTIDE SEQUENCE [LARGE SCALE GENOMIC DNA]</scope>
    <source>
        <strain evidence="3 4">DSM 25232</strain>
    </source>
</reference>
<evidence type="ECO:0000259" key="2">
    <source>
        <dbReference type="Pfam" id="PF02517"/>
    </source>
</evidence>
<dbReference type="Pfam" id="PF02517">
    <property type="entry name" value="Rce1-like"/>
    <property type="match status" value="1"/>
</dbReference>
<dbReference type="AlphaFoldDB" id="A0A1H7WZ99"/>
<keyword evidence="1" id="KW-1133">Transmembrane helix</keyword>
<dbReference type="EMBL" id="FOAB01000012">
    <property type="protein sequence ID" value="SEM26148.1"/>
    <property type="molecule type" value="Genomic_DNA"/>
</dbReference>
<feature type="transmembrane region" description="Helical" evidence="1">
    <location>
        <begin position="202"/>
        <end position="220"/>
    </location>
</feature>
<feature type="transmembrane region" description="Helical" evidence="1">
    <location>
        <begin position="61"/>
        <end position="82"/>
    </location>
</feature>
<dbReference type="GO" id="GO:0004175">
    <property type="term" value="F:endopeptidase activity"/>
    <property type="evidence" value="ECO:0007669"/>
    <property type="project" value="UniProtKB-ARBA"/>
</dbReference>
<feature type="transmembrane region" description="Helical" evidence="1">
    <location>
        <begin position="150"/>
        <end position="168"/>
    </location>
</feature>
<evidence type="ECO:0000313" key="4">
    <source>
        <dbReference type="Proteomes" id="UP000198521"/>
    </source>
</evidence>
<proteinExistence type="predicted"/>
<dbReference type="GO" id="GO:0080120">
    <property type="term" value="P:CAAX-box protein maturation"/>
    <property type="evidence" value="ECO:0007669"/>
    <property type="project" value="UniProtKB-ARBA"/>
</dbReference>
<feature type="transmembrane region" description="Helical" evidence="1">
    <location>
        <begin position="89"/>
        <end position="106"/>
    </location>
</feature>
<dbReference type="STRING" id="1038014.SAMN04487910_4567"/>
<dbReference type="GO" id="GO:0006508">
    <property type="term" value="P:proteolysis"/>
    <property type="evidence" value="ECO:0007669"/>
    <property type="project" value="UniProtKB-KW"/>
</dbReference>
<dbReference type="OrthoDB" id="1453037at2"/>
<evidence type="ECO:0000313" key="3">
    <source>
        <dbReference type="EMBL" id="SEM26148.1"/>
    </source>
</evidence>
<feature type="domain" description="CAAX prenyl protease 2/Lysostaphin resistance protein A-like" evidence="2">
    <location>
        <begin position="60"/>
        <end position="214"/>
    </location>
</feature>
<evidence type="ECO:0000256" key="1">
    <source>
        <dbReference type="SAM" id="Phobius"/>
    </source>
</evidence>
<gene>
    <name evidence="3" type="ORF">SAMN04487910_4567</name>
</gene>
<name>A0A1H7WZ99_AQUAM</name>
<dbReference type="InterPro" id="IPR003675">
    <property type="entry name" value="Rce1/LyrA-like_dom"/>
</dbReference>
<organism evidence="3 4">
    <name type="scientific">Aquimarina amphilecti</name>
    <dbReference type="NCBI Taxonomy" id="1038014"/>
    <lineage>
        <taxon>Bacteria</taxon>
        <taxon>Pseudomonadati</taxon>
        <taxon>Bacteroidota</taxon>
        <taxon>Flavobacteriia</taxon>
        <taxon>Flavobacteriales</taxon>
        <taxon>Flavobacteriaceae</taxon>
        <taxon>Aquimarina</taxon>
    </lineage>
</organism>
<keyword evidence="3" id="KW-0378">Hydrolase</keyword>
<dbReference type="RefSeq" id="WP_091412694.1">
    <property type="nucleotide sequence ID" value="NZ_FOAB01000012.1"/>
</dbReference>
<feature type="transmembrane region" description="Helical" evidence="1">
    <location>
        <begin position="21"/>
        <end position="41"/>
    </location>
</feature>
<accession>A0A1H7WZ99</accession>
<keyword evidence="4" id="KW-1185">Reference proteome</keyword>
<keyword evidence="1" id="KW-0472">Membrane</keyword>
<sequence length="224" mass="26566">MSTEVLFYKIKKLLVSYFRLFGLYILFFICVALLQSIFPYLDLEKYSQDGIFEILKENKLKAFLAMVVFAPFIEELMFRTLLKPKTTDLLLFLTSWSLFIITLFITLEFEWYYRYLLSIALVTVLFFTYKKIISISFLEKAVTYLNNYRSITLQVTSIIFGFLHIFNYVDSFRIDSILFLLIVPRIIAGHMFGKIKIENNHMIWPILLHSINNGVVFLIISNRY</sequence>
<protein>
    <submittedName>
        <fullName evidence="3">CAAX protease self-immunity</fullName>
    </submittedName>
</protein>
<keyword evidence="1" id="KW-0812">Transmembrane</keyword>
<keyword evidence="3" id="KW-0645">Protease</keyword>
<feature type="transmembrane region" description="Helical" evidence="1">
    <location>
        <begin position="112"/>
        <end position="129"/>
    </location>
</feature>